<reference evidence="6 7" key="1">
    <citation type="submission" date="2024-02" db="EMBL/GenBank/DDBJ databases">
        <title>Haloferula sargassicola NBRC 104335.</title>
        <authorList>
            <person name="Ichikawa N."/>
            <person name="Katano-Makiyama Y."/>
            <person name="Hidaka K."/>
        </authorList>
    </citation>
    <scope>NUCLEOTIDE SEQUENCE [LARGE SCALE GENOMIC DNA]</scope>
    <source>
        <strain evidence="6 7">NBRC 104335</strain>
    </source>
</reference>
<dbReference type="EMBL" id="BAABRI010000024">
    <property type="protein sequence ID" value="GAA5484357.1"/>
    <property type="molecule type" value="Genomic_DNA"/>
</dbReference>
<dbReference type="SUPFAM" id="SSF56327">
    <property type="entry name" value="LDH C-terminal domain-like"/>
    <property type="match status" value="1"/>
</dbReference>
<comment type="similarity">
    <text evidence="3">Belongs to the LDH/MDH superfamily.</text>
</comment>
<keyword evidence="7" id="KW-1185">Reference proteome</keyword>
<dbReference type="PRINTS" id="PR00086">
    <property type="entry name" value="LLDHDRGNASE"/>
</dbReference>
<protein>
    <submittedName>
        <fullName evidence="6">L-lactate dehydrogenase</fullName>
    </submittedName>
</protein>
<dbReference type="Proteomes" id="UP001476282">
    <property type="component" value="Unassembled WGS sequence"/>
</dbReference>
<comment type="caution">
    <text evidence="6">The sequence shown here is derived from an EMBL/GenBank/DDBJ whole genome shotgun (WGS) entry which is preliminary data.</text>
</comment>
<evidence type="ECO:0000313" key="7">
    <source>
        <dbReference type="Proteomes" id="UP001476282"/>
    </source>
</evidence>
<dbReference type="Pfam" id="PF00056">
    <property type="entry name" value="Ldh_1_N"/>
    <property type="match status" value="1"/>
</dbReference>
<evidence type="ECO:0000256" key="1">
    <source>
        <dbReference type="ARBA" id="ARBA00023002"/>
    </source>
</evidence>
<dbReference type="SUPFAM" id="SSF51735">
    <property type="entry name" value="NAD(P)-binding Rossmann-fold domains"/>
    <property type="match status" value="1"/>
</dbReference>
<proteinExistence type="inferred from homology"/>
<feature type="domain" description="Lactate/malate dehydrogenase N-terminal" evidence="4">
    <location>
        <begin position="1"/>
        <end position="141"/>
    </location>
</feature>
<dbReference type="InterPro" id="IPR015955">
    <property type="entry name" value="Lactate_DH/Glyco_Ohase_4_C"/>
</dbReference>
<dbReference type="Gene3D" id="3.40.50.720">
    <property type="entry name" value="NAD(P)-binding Rossmann-like Domain"/>
    <property type="match status" value="1"/>
</dbReference>
<evidence type="ECO:0000259" key="5">
    <source>
        <dbReference type="Pfam" id="PF02866"/>
    </source>
</evidence>
<evidence type="ECO:0000259" key="4">
    <source>
        <dbReference type="Pfam" id="PF00056"/>
    </source>
</evidence>
<evidence type="ECO:0000256" key="2">
    <source>
        <dbReference type="ARBA" id="ARBA00023027"/>
    </source>
</evidence>
<dbReference type="Gene3D" id="3.90.110.10">
    <property type="entry name" value="Lactate dehydrogenase/glycoside hydrolase, family 4, C-terminal"/>
    <property type="match status" value="1"/>
</dbReference>
<sequence>MKVTIVGPGTVGMVLAYTLMLRRVAREIVLVGRNRTKAEGEALDLMHAQAFLQVPVRVRAGEIEDAEGSEVVVICASVPTPEGITDRNVLARGNYKLMAGLLPGIARVAPEAKLVMVSNPVDALTWQALALTGFPPERVMGTGTLVDSIRFRELLSEMLSVHPDDLRAYILGEHGEHQFPAMSVAQAGGERIDDTPERRVLCERAKGFGIEVFRKKGNTCYAIGLAAAYVVESILMNERRTMPLSVRIDGYLGVSGVCLSVPVVVGKNGVERCLKPELNEEEKNAFLAAAEAVKKVIGEIG</sequence>
<name>A0ABP9UUE1_9BACT</name>
<evidence type="ECO:0000256" key="3">
    <source>
        <dbReference type="RuleBase" id="RU003369"/>
    </source>
</evidence>
<dbReference type="PIRSF" id="PIRSF000102">
    <property type="entry name" value="Lac_mal_DH"/>
    <property type="match status" value="1"/>
</dbReference>
<dbReference type="InterPro" id="IPR022383">
    <property type="entry name" value="Lactate/malate_DH_C"/>
</dbReference>
<dbReference type="InterPro" id="IPR001557">
    <property type="entry name" value="L-lactate/malate_DH"/>
</dbReference>
<organism evidence="6 7">
    <name type="scientific">Haloferula sargassicola</name>
    <dbReference type="NCBI Taxonomy" id="490096"/>
    <lineage>
        <taxon>Bacteria</taxon>
        <taxon>Pseudomonadati</taxon>
        <taxon>Verrucomicrobiota</taxon>
        <taxon>Verrucomicrobiia</taxon>
        <taxon>Verrucomicrobiales</taxon>
        <taxon>Verrucomicrobiaceae</taxon>
        <taxon>Haloferula</taxon>
    </lineage>
</organism>
<feature type="domain" description="Lactate/malate dehydrogenase C-terminal" evidence="5">
    <location>
        <begin position="144"/>
        <end position="298"/>
    </location>
</feature>
<accession>A0ABP9UUE1</accession>
<dbReference type="InterPro" id="IPR036291">
    <property type="entry name" value="NAD(P)-bd_dom_sf"/>
</dbReference>
<dbReference type="PANTHER" id="PTHR43128">
    <property type="entry name" value="L-2-HYDROXYCARBOXYLATE DEHYDROGENASE (NAD(P)(+))"/>
    <property type="match status" value="1"/>
</dbReference>
<keyword evidence="1 3" id="KW-0560">Oxidoreductase</keyword>
<gene>
    <name evidence="6" type="primary">ldh</name>
    <name evidence="6" type="ORF">Hsar01_03601</name>
</gene>
<keyword evidence="2" id="KW-0520">NAD</keyword>
<dbReference type="InterPro" id="IPR001236">
    <property type="entry name" value="Lactate/malate_DH_N"/>
</dbReference>
<evidence type="ECO:0000313" key="6">
    <source>
        <dbReference type="EMBL" id="GAA5484357.1"/>
    </source>
</evidence>
<dbReference type="PANTHER" id="PTHR43128:SF16">
    <property type="entry name" value="L-LACTATE DEHYDROGENASE"/>
    <property type="match status" value="1"/>
</dbReference>
<dbReference type="RefSeq" id="WP_353568453.1">
    <property type="nucleotide sequence ID" value="NZ_BAABRI010000024.1"/>
</dbReference>
<dbReference type="Pfam" id="PF02866">
    <property type="entry name" value="Ldh_1_C"/>
    <property type="match status" value="1"/>
</dbReference>